<dbReference type="EMBL" id="GEZM01036026">
    <property type="protein sequence ID" value="JAV83016.1"/>
    <property type="molecule type" value="Transcribed_RNA"/>
</dbReference>
<dbReference type="EMBL" id="GEZM01036025">
    <property type="protein sequence ID" value="JAV83017.1"/>
    <property type="molecule type" value="Transcribed_RNA"/>
</dbReference>
<accession>A0A1Y1MIB3</accession>
<evidence type="ECO:0000313" key="1">
    <source>
        <dbReference type="EMBL" id="JAV83017.1"/>
    </source>
</evidence>
<reference evidence="1" key="1">
    <citation type="journal article" date="2016" name="Sci. Rep.">
        <title>Molecular characterization of firefly nuptial gifts: a multi-omics approach sheds light on postcopulatory sexual selection.</title>
        <authorList>
            <person name="Al-Wathiqui N."/>
            <person name="Fallon T.R."/>
            <person name="South A."/>
            <person name="Weng J.K."/>
            <person name="Lewis S.M."/>
        </authorList>
    </citation>
    <scope>NUCLEOTIDE SEQUENCE</scope>
</reference>
<dbReference type="PANTHER" id="PTHR34153:SF2">
    <property type="entry name" value="SI:CH211-262H13.3-RELATED"/>
    <property type="match status" value="1"/>
</dbReference>
<name>A0A1Y1MIB3_PHOPY</name>
<organism evidence="1">
    <name type="scientific">Photinus pyralis</name>
    <name type="common">Common eastern firefly</name>
    <name type="synonym">Lampyris pyralis</name>
    <dbReference type="NCBI Taxonomy" id="7054"/>
    <lineage>
        <taxon>Eukaryota</taxon>
        <taxon>Metazoa</taxon>
        <taxon>Ecdysozoa</taxon>
        <taxon>Arthropoda</taxon>
        <taxon>Hexapoda</taxon>
        <taxon>Insecta</taxon>
        <taxon>Pterygota</taxon>
        <taxon>Neoptera</taxon>
        <taxon>Endopterygota</taxon>
        <taxon>Coleoptera</taxon>
        <taxon>Polyphaga</taxon>
        <taxon>Elateriformia</taxon>
        <taxon>Elateroidea</taxon>
        <taxon>Lampyridae</taxon>
        <taxon>Lampyrinae</taxon>
        <taxon>Photinus</taxon>
    </lineage>
</organism>
<sequence length="387" mass="44320">MSAKVTWSVIKFPEDNDAVEAVPSRWLVGNKCKWPPYPPNSKKLIEAIEKSEMPSETWQEFTIIPFRNNIYDDYATAKKKVKKALATSDLDESDSAPRSGKRKIKFRRTYSYSSVEEEALSLPDPPPEPAFIQKLINNVEDSSSLQGAIDSDSYQDINPNGSSSKFMAPSPICRKTQKVRNDQQPTYIEVQQPMLDKNCDKTVVHTLETPNQKEIGVKDVYNLLLRLTRKQELLQLVVTDIKESLIKMETVLLRNHQVDVETGDAESISLKFNLPIDGVEKLKEFEAYFIENEKAFKKAVHEVSQLGGKHLYDFIYRAGRKLITNSFASKFSYLGKRQKESFKILKMNNLLIESAMHLHKQATVKDVEVEISKWLKRAAERAKNEKE</sequence>
<dbReference type="AlphaFoldDB" id="A0A1Y1MIB3"/>
<dbReference type="PANTHER" id="PTHR34153">
    <property type="entry name" value="SI:CH211-262H13.3-RELATED-RELATED"/>
    <property type="match status" value="1"/>
</dbReference>
<proteinExistence type="predicted"/>
<protein>
    <submittedName>
        <fullName evidence="1">Uncharacterized protein</fullName>
    </submittedName>
</protein>